<evidence type="ECO:0008006" key="3">
    <source>
        <dbReference type="Google" id="ProtNLM"/>
    </source>
</evidence>
<comment type="caution">
    <text evidence="1">The sequence shown here is derived from an EMBL/GenBank/DDBJ whole genome shotgun (WGS) entry which is preliminary data.</text>
</comment>
<evidence type="ECO:0000313" key="2">
    <source>
        <dbReference type="Proteomes" id="UP001642484"/>
    </source>
</evidence>
<gene>
    <name evidence="1" type="ORF">CCMP2556_LOCUS4118</name>
</gene>
<dbReference type="Proteomes" id="UP001642484">
    <property type="component" value="Unassembled WGS sequence"/>
</dbReference>
<evidence type="ECO:0000313" key="1">
    <source>
        <dbReference type="EMBL" id="CAK8995663.1"/>
    </source>
</evidence>
<proteinExistence type="predicted"/>
<organism evidence="1 2">
    <name type="scientific">Durusdinium trenchii</name>
    <dbReference type="NCBI Taxonomy" id="1381693"/>
    <lineage>
        <taxon>Eukaryota</taxon>
        <taxon>Sar</taxon>
        <taxon>Alveolata</taxon>
        <taxon>Dinophyceae</taxon>
        <taxon>Suessiales</taxon>
        <taxon>Symbiodiniaceae</taxon>
        <taxon>Durusdinium</taxon>
    </lineage>
</organism>
<keyword evidence="2" id="KW-1185">Reference proteome</keyword>
<dbReference type="EMBL" id="CAXAMN010001669">
    <property type="protein sequence ID" value="CAK8995663.1"/>
    <property type="molecule type" value="Genomic_DNA"/>
</dbReference>
<protein>
    <recommendedName>
        <fullName evidence="3">RNA-dependent RNA polymerase</fullName>
    </recommendedName>
</protein>
<reference evidence="1 2" key="1">
    <citation type="submission" date="2024-02" db="EMBL/GenBank/DDBJ databases">
        <authorList>
            <person name="Chen Y."/>
            <person name="Shah S."/>
            <person name="Dougan E. K."/>
            <person name="Thang M."/>
            <person name="Chan C."/>
        </authorList>
    </citation>
    <scope>NUCLEOTIDE SEQUENCE [LARGE SCALE GENOMIC DNA]</scope>
</reference>
<sequence>MRIRRMVQPHKTRKELNVPPAVRDKWDESPEAKDMMAAVLKKVNFDKASFIQRIETIIRREKTVELIVDEAWYSEAEMESELHWSKNLPQRFMYDMFNRYDGIKEYWVQFRESGQRKVKVSHEEIRSKREVPEGDLGVAIPEGAFDGLDVMERRLAAEPQPANAGGGGGGEGKAYKDQFKTFMDSILQKSGKLRGLKRVLAEDYDASDKSVAKSLTDIDSQIDLLDNEYDLCNELYSNGSLEGYGQTCSKAMSLEAKIRPHGRSVPSLVTQSKGLLEILGKESKPEVPCKHAVSSAKNIIKDIGTEVAERLSGGLVKFSSSNWGNHERDAHRQFKKLKLRLPIQLANVRPKENGQKTFKALRLRDWLAFFLERNLWHQLAGLSQPNEHREECIWEQFWELYRQEAPQHEIFQLAARGEISLRRTCAVCFHGDEGRGKKKTPFFVCSFRSFLGKGSDVAAKHRMSTGSKGKQPFCRMKVNVKGHVFTTRLLCGVLPKAQYQQNEAWLQDLFAFAASEAEYVLRHGMQAPNGKTYRMALCGVSGDWPFLAKVGSLDRSFAALPKKLRTKNGDLAQCRGICHICLAGKCNGGRPSPWPFEDLARDTPSWIDTMGDESPFKKLPHFARVAHTEGQLEDLFRYDIFHTWHLGIGKTFMSSAITLASWYFPGTTLEERFGNLSQAVLSWCRLNHEHLYITHISKDTVNWDANEFPTGGWSKGSTTTVLARWFAAWSLEVETSDGLFIATRRAAACINEFLTGLFQEDDVWLSSAVATRVGQKGVEFLHHYVSAAVLAYRGNRFLFPFMPKHHAFQHLCLVDLVLKARKQSHVLSPLVFSTQMDEDFIGRQSRTSRRVHASTVIERVTLRYLTLAHAEFVRAGFLCDS</sequence>
<name>A0ABP0I0B3_9DINO</name>
<accession>A0ABP0I0B3</accession>